<dbReference type="PROSITE" id="PS51760">
    <property type="entry name" value="GH10_2"/>
    <property type="match status" value="1"/>
</dbReference>
<evidence type="ECO:0000256" key="6">
    <source>
        <dbReference type="ARBA" id="ARBA00023277"/>
    </source>
</evidence>
<dbReference type="PANTHER" id="PTHR31490:SF88">
    <property type="entry name" value="BETA-XYLANASE"/>
    <property type="match status" value="1"/>
</dbReference>
<evidence type="ECO:0000256" key="10">
    <source>
        <dbReference type="SAM" id="MobiDB-lite"/>
    </source>
</evidence>
<comment type="similarity">
    <text evidence="2 9">Belongs to the glycosyl hydrolase 10 (cellulase F) family.</text>
</comment>
<organism evidence="12 13">
    <name type="scientific">Terriglobus saanensis (strain ATCC BAA-1853 / DSM 23119 / SP1PR4)</name>
    <dbReference type="NCBI Taxonomy" id="401053"/>
    <lineage>
        <taxon>Bacteria</taxon>
        <taxon>Pseudomonadati</taxon>
        <taxon>Acidobacteriota</taxon>
        <taxon>Terriglobia</taxon>
        <taxon>Terriglobales</taxon>
        <taxon>Acidobacteriaceae</taxon>
        <taxon>Terriglobus</taxon>
    </lineage>
</organism>
<dbReference type="InterPro" id="IPR017853">
    <property type="entry name" value="GH"/>
</dbReference>
<dbReference type="PROSITE" id="PS51257">
    <property type="entry name" value="PROKAR_LIPOPROTEIN"/>
    <property type="match status" value="1"/>
</dbReference>
<evidence type="ECO:0000256" key="3">
    <source>
        <dbReference type="ARBA" id="ARBA00022651"/>
    </source>
</evidence>
<dbReference type="eggNOG" id="COG3693">
    <property type="taxonomic scope" value="Bacteria"/>
</dbReference>
<dbReference type="GO" id="GO:0031176">
    <property type="term" value="F:endo-1,4-beta-xylanase activity"/>
    <property type="evidence" value="ECO:0007669"/>
    <property type="project" value="UniProtKB-EC"/>
</dbReference>
<name>E8V5N9_TERSS</name>
<protein>
    <recommendedName>
        <fullName evidence="9">Beta-xylanase</fullName>
        <ecNumber evidence="9">3.2.1.8</ecNumber>
    </recommendedName>
</protein>
<dbReference type="PRINTS" id="PR00134">
    <property type="entry name" value="GLHYDRLASE10"/>
</dbReference>
<evidence type="ECO:0000259" key="11">
    <source>
        <dbReference type="PROSITE" id="PS51760"/>
    </source>
</evidence>
<evidence type="ECO:0000313" key="13">
    <source>
        <dbReference type="Proteomes" id="UP000006844"/>
    </source>
</evidence>
<keyword evidence="3 12" id="KW-0858">Xylan degradation</keyword>
<accession>E8V5N9</accession>
<dbReference type="SMART" id="SM00633">
    <property type="entry name" value="Glyco_10"/>
    <property type="match status" value="1"/>
</dbReference>
<evidence type="ECO:0000256" key="5">
    <source>
        <dbReference type="ARBA" id="ARBA00022801"/>
    </source>
</evidence>
<keyword evidence="4" id="KW-0732">Signal</keyword>
<dbReference type="EMBL" id="CP002467">
    <property type="protein sequence ID" value="ADV82648.1"/>
    <property type="molecule type" value="Genomic_DNA"/>
</dbReference>
<dbReference type="Gene3D" id="3.20.20.80">
    <property type="entry name" value="Glycosidases"/>
    <property type="match status" value="1"/>
</dbReference>
<evidence type="ECO:0000256" key="8">
    <source>
        <dbReference type="ARBA" id="ARBA00023326"/>
    </source>
</evidence>
<sequence length="406" mass="45141">MSAIGSKPGCTRRELLRLSLTTTAAFAGASLLGCRSATPRMSPSFSGIDASGQHSLRFAASGHGLLTGTAVAMQPLRHDPRYAQLLREQCSILVAENAMKRGDLQPISPAYFWDDADFLVAFAEQHRIKIRGHSFVWHEAIPKWLEAAINKDSARHLMVDHIQTVASRYAGRMHSWDVVNEAIAPEQGRPDGLRMTPWLRYVGDDYLEVAYRTARQADPAALLTYNEYGLDTESSESEQRRAATLLLLRRLKARNVPIDAMGIQAHLTAGEGNRYGQGLQRFIAECRALNLQVFITEIDVNDRALPGNKDARDESVAKTYRDYLNTVLPDPSVHAVLTWGITDRGTWLNGKNGRADKLPERPLPFDADLQPKLAFAAMREAFNHRSAHPAPTAPVQNYDPIRPRSI</sequence>
<dbReference type="EC" id="3.2.1.8" evidence="9"/>
<evidence type="ECO:0000256" key="7">
    <source>
        <dbReference type="ARBA" id="ARBA00023295"/>
    </source>
</evidence>
<feature type="domain" description="GH10" evidence="11">
    <location>
        <begin position="50"/>
        <end position="381"/>
    </location>
</feature>
<dbReference type="OrthoDB" id="9809277at2"/>
<evidence type="ECO:0000256" key="9">
    <source>
        <dbReference type="RuleBase" id="RU361174"/>
    </source>
</evidence>
<comment type="catalytic activity">
    <reaction evidence="1 9">
        <text>Endohydrolysis of (1-&gt;4)-beta-D-xylosidic linkages in xylans.</text>
        <dbReference type="EC" id="3.2.1.8"/>
    </reaction>
</comment>
<dbReference type="InterPro" id="IPR044846">
    <property type="entry name" value="GH10"/>
</dbReference>
<dbReference type="Pfam" id="PF00331">
    <property type="entry name" value="Glyco_hydro_10"/>
    <property type="match status" value="1"/>
</dbReference>
<keyword evidence="6 9" id="KW-0119">Carbohydrate metabolism</keyword>
<evidence type="ECO:0000256" key="1">
    <source>
        <dbReference type="ARBA" id="ARBA00000681"/>
    </source>
</evidence>
<evidence type="ECO:0000256" key="2">
    <source>
        <dbReference type="ARBA" id="ARBA00007495"/>
    </source>
</evidence>
<keyword evidence="13" id="KW-1185">Reference proteome</keyword>
<dbReference type="InterPro" id="IPR001000">
    <property type="entry name" value="GH10_dom"/>
</dbReference>
<keyword evidence="5 9" id="KW-0378">Hydrolase</keyword>
<feature type="region of interest" description="Disordered" evidence="10">
    <location>
        <begin position="385"/>
        <end position="406"/>
    </location>
</feature>
<evidence type="ECO:0000313" key="12">
    <source>
        <dbReference type="EMBL" id="ADV82648.1"/>
    </source>
</evidence>
<keyword evidence="7 9" id="KW-0326">Glycosidase</keyword>
<dbReference type="HOGENOM" id="CLU_020161_7_0_0"/>
<dbReference type="STRING" id="401053.AciPR4_1842"/>
<dbReference type="RefSeq" id="WP_013568381.1">
    <property type="nucleotide sequence ID" value="NC_014963.1"/>
</dbReference>
<reference evidence="12 13" key="1">
    <citation type="journal article" date="2012" name="Stand. Genomic Sci.">
        <title>Complete genome sequence of Terriglobus saanensis type strain SP1PR4(T), an Acidobacteria from tundra soil.</title>
        <authorList>
            <person name="Rawat S.R."/>
            <person name="Mannisto M.K."/>
            <person name="Starovoytov V."/>
            <person name="Goodwin L."/>
            <person name="Nolan M."/>
            <person name="Hauser L."/>
            <person name="Land M."/>
            <person name="Davenport K.W."/>
            <person name="Woyke T."/>
            <person name="Haggblom M.M."/>
        </authorList>
    </citation>
    <scope>NUCLEOTIDE SEQUENCE</scope>
    <source>
        <strain evidence="13">ATCC BAA-1853 / DSM 23119 / SP1PR4</strain>
    </source>
</reference>
<dbReference type="Proteomes" id="UP000006844">
    <property type="component" value="Chromosome"/>
</dbReference>
<dbReference type="PANTHER" id="PTHR31490">
    <property type="entry name" value="GLYCOSYL HYDROLASE"/>
    <property type="match status" value="1"/>
</dbReference>
<proteinExistence type="inferred from homology"/>
<dbReference type="AlphaFoldDB" id="E8V5N9"/>
<dbReference type="SUPFAM" id="SSF51445">
    <property type="entry name" value="(Trans)glycosidases"/>
    <property type="match status" value="1"/>
</dbReference>
<keyword evidence="8 9" id="KW-0624">Polysaccharide degradation</keyword>
<dbReference type="KEGG" id="tsa:AciPR4_1842"/>
<gene>
    <name evidence="12" type="ordered locus">AciPR4_1842</name>
</gene>
<evidence type="ECO:0000256" key="4">
    <source>
        <dbReference type="ARBA" id="ARBA00022729"/>
    </source>
</evidence>
<dbReference type="GO" id="GO:0045493">
    <property type="term" value="P:xylan catabolic process"/>
    <property type="evidence" value="ECO:0007669"/>
    <property type="project" value="UniProtKB-KW"/>
</dbReference>